<keyword evidence="2" id="KW-1185">Reference proteome</keyword>
<gene>
    <name evidence="1" type="ORF">JA29_110</name>
</gene>
<name>A0A384ZX74_9CAUD</name>
<organism evidence="1 2">
    <name type="scientific">Dickeya phage vB_DsoM_JA29</name>
    <dbReference type="NCBI Taxonomy" id="2283031"/>
    <lineage>
        <taxon>Viruses</taxon>
        <taxon>Duplodnaviria</taxon>
        <taxon>Heunggongvirae</taxon>
        <taxon>Uroviricota</taxon>
        <taxon>Caudoviricetes</taxon>
        <taxon>Salmondvirus</taxon>
        <taxon>Salmondvirus JA29</taxon>
    </lineage>
</organism>
<proteinExistence type="predicted"/>
<accession>A0A384ZX74</accession>
<evidence type="ECO:0000313" key="2">
    <source>
        <dbReference type="Proteomes" id="UP000263326"/>
    </source>
</evidence>
<sequence length="162" mass="18680">MRRRRIKIRKPAVVFTSLSRGETTAFLTEAVVGYWIDKRYSNHIEFGLNKYGNLRADVWSLNTKCHVVISEVKSSWADFSSDKKWHKYFEYCHKFYFVISERLFESHGEKILARIKGSGAGVIVVTSLGNARVKKNATAHETSNKILSRLLIHAAWRGGKFR</sequence>
<protein>
    <submittedName>
        <fullName evidence="1">Putative MmcB-like DNA repair protein</fullName>
    </submittedName>
</protein>
<dbReference type="InterPro" id="IPR009394">
    <property type="entry name" value="MmcB-like"/>
</dbReference>
<evidence type="ECO:0000313" key="1">
    <source>
        <dbReference type="EMBL" id="AXG66836.1"/>
    </source>
</evidence>
<dbReference type="Proteomes" id="UP000263326">
    <property type="component" value="Segment"/>
</dbReference>
<dbReference type="Pfam" id="PF06319">
    <property type="entry name" value="MmcB-like"/>
    <property type="match status" value="1"/>
</dbReference>
<dbReference type="EMBL" id="MH460461">
    <property type="protein sequence ID" value="AXG66836.1"/>
    <property type="molecule type" value="Genomic_DNA"/>
</dbReference>
<reference evidence="1 2" key="1">
    <citation type="journal article" date="2018" name="Front. Microbiol.">
        <title>Jumbo Bacteriophages Are Represented Within an Increasing Diversity of Environmental Viruses Infecting the Emerging Phytopathogen, Dickeya solani.</title>
        <authorList>
            <person name="Day A.W."/>
            <person name="Ahn J."/>
            <person name="Salmond G.P.C."/>
        </authorList>
    </citation>
    <scope>NUCLEOTIDE SEQUENCE [LARGE SCALE GENOMIC DNA]</scope>
</reference>